<reference evidence="1" key="1">
    <citation type="journal article" date="2023" name="Mol. Phylogenet. Evol.">
        <title>Genome-scale phylogeny and comparative genomics of the fungal order Sordariales.</title>
        <authorList>
            <person name="Hensen N."/>
            <person name="Bonometti L."/>
            <person name="Westerberg I."/>
            <person name="Brannstrom I.O."/>
            <person name="Guillou S."/>
            <person name="Cros-Aarteil S."/>
            <person name="Calhoun S."/>
            <person name="Haridas S."/>
            <person name="Kuo A."/>
            <person name="Mondo S."/>
            <person name="Pangilinan J."/>
            <person name="Riley R."/>
            <person name="LaButti K."/>
            <person name="Andreopoulos B."/>
            <person name="Lipzen A."/>
            <person name="Chen C."/>
            <person name="Yan M."/>
            <person name="Daum C."/>
            <person name="Ng V."/>
            <person name="Clum A."/>
            <person name="Steindorff A."/>
            <person name="Ohm R.A."/>
            <person name="Martin F."/>
            <person name="Silar P."/>
            <person name="Natvig D.O."/>
            <person name="Lalanne C."/>
            <person name="Gautier V."/>
            <person name="Ament-Velasquez S.L."/>
            <person name="Kruys A."/>
            <person name="Hutchinson M.I."/>
            <person name="Powell A.J."/>
            <person name="Barry K."/>
            <person name="Miller A.N."/>
            <person name="Grigoriev I.V."/>
            <person name="Debuchy R."/>
            <person name="Gladieux P."/>
            <person name="Hiltunen Thoren M."/>
            <person name="Johannesson H."/>
        </authorList>
    </citation>
    <scope>NUCLEOTIDE SEQUENCE</scope>
    <source>
        <strain evidence="1">CBS 123565</strain>
    </source>
</reference>
<reference evidence="1" key="2">
    <citation type="submission" date="2023-05" db="EMBL/GenBank/DDBJ databases">
        <authorList>
            <consortium name="Lawrence Berkeley National Laboratory"/>
            <person name="Steindorff A."/>
            <person name="Hensen N."/>
            <person name="Bonometti L."/>
            <person name="Westerberg I."/>
            <person name="Brannstrom I.O."/>
            <person name="Guillou S."/>
            <person name="Cros-Aarteil S."/>
            <person name="Calhoun S."/>
            <person name="Haridas S."/>
            <person name="Kuo A."/>
            <person name="Mondo S."/>
            <person name="Pangilinan J."/>
            <person name="Riley R."/>
            <person name="Labutti K."/>
            <person name="Andreopoulos B."/>
            <person name="Lipzen A."/>
            <person name="Chen C."/>
            <person name="Yanf M."/>
            <person name="Daum C."/>
            <person name="Ng V."/>
            <person name="Clum A."/>
            <person name="Ohm R."/>
            <person name="Martin F."/>
            <person name="Silar P."/>
            <person name="Natvig D."/>
            <person name="Lalanne C."/>
            <person name="Gautier V."/>
            <person name="Ament-Velasquez S.L."/>
            <person name="Kruys A."/>
            <person name="Hutchinson M.I."/>
            <person name="Powell A.J."/>
            <person name="Barry K."/>
            <person name="Miller A.N."/>
            <person name="Grigoriev I.V."/>
            <person name="Debuchy R."/>
            <person name="Gladieux P."/>
            <person name="Thoren M.H."/>
            <person name="Johannesson H."/>
        </authorList>
    </citation>
    <scope>NUCLEOTIDE SEQUENCE</scope>
    <source>
        <strain evidence="1">CBS 123565</strain>
    </source>
</reference>
<accession>A0AAN6UQP4</accession>
<organism evidence="1 2">
    <name type="scientific">Trichocladium antarcticum</name>
    <dbReference type="NCBI Taxonomy" id="1450529"/>
    <lineage>
        <taxon>Eukaryota</taxon>
        <taxon>Fungi</taxon>
        <taxon>Dikarya</taxon>
        <taxon>Ascomycota</taxon>
        <taxon>Pezizomycotina</taxon>
        <taxon>Sordariomycetes</taxon>
        <taxon>Sordariomycetidae</taxon>
        <taxon>Sordariales</taxon>
        <taxon>Chaetomiaceae</taxon>
        <taxon>Trichocladium</taxon>
    </lineage>
</organism>
<dbReference type="Proteomes" id="UP001304895">
    <property type="component" value="Unassembled WGS sequence"/>
</dbReference>
<sequence>MMVFLKLSQWSIISGPCPATILHPPHRQLMYRRSICRGRCAPSYAPTAYSYALATDPAGLPAIRHVLPRLQSAMSYRACNPLYPTSYRARVPRGVLYIYS</sequence>
<gene>
    <name evidence="1" type="ORF">BT67DRAFT_101933</name>
</gene>
<name>A0AAN6UQP4_9PEZI</name>
<comment type="caution">
    <text evidence="1">The sequence shown here is derived from an EMBL/GenBank/DDBJ whole genome shotgun (WGS) entry which is preliminary data.</text>
</comment>
<dbReference type="EMBL" id="MU853402">
    <property type="protein sequence ID" value="KAK4137293.1"/>
    <property type="molecule type" value="Genomic_DNA"/>
</dbReference>
<evidence type="ECO:0000313" key="2">
    <source>
        <dbReference type="Proteomes" id="UP001304895"/>
    </source>
</evidence>
<proteinExistence type="predicted"/>
<evidence type="ECO:0000313" key="1">
    <source>
        <dbReference type="EMBL" id="KAK4137293.1"/>
    </source>
</evidence>
<keyword evidence="2" id="KW-1185">Reference proteome</keyword>
<protein>
    <submittedName>
        <fullName evidence="1">Uncharacterized protein</fullName>
    </submittedName>
</protein>
<dbReference type="AlphaFoldDB" id="A0AAN6UQP4"/>